<dbReference type="SUPFAM" id="SSF101821">
    <property type="entry name" value="Aminopeptidase/glucanase lid domain"/>
    <property type="match status" value="1"/>
</dbReference>
<dbReference type="InterPro" id="IPR023367">
    <property type="entry name" value="Peptidase_M42_dom2"/>
</dbReference>
<dbReference type="Proteomes" id="UP000185779">
    <property type="component" value="Unassembled WGS sequence"/>
</dbReference>
<dbReference type="Gene3D" id="2.40.30.40">
    <property type="entry name" value="Peptidase M42, domain 2"/>
    <property type="match status" value="1"/>
</dbReference>
<feature type="active site" description="Proton acceptor" evidence="7">
    <location>
        <position position="209"/>
    </location>
</feature>
<comment type="similarity">
    <text evidence="1 6">Belongs to the peptidase M42 family.</text>
</comment>
<feature type="binding site" evidence="8">
    <location>
        <position position="210"/>
    </location>
    <ligand>
        <name>Zn(2+)</name>
        <dbReference type="ChEBI" id="CHEBI:29105"/>
        <label>2</label>
    </ligand>
</feature>
<evidence type="ECO:0000256" key="5">
    <source>
        <dbReference type="ARBA" id="ARBA00022801"/>
    </source>
</evidence>
<evidence type="ECO:0000256" key="2">
    <source>
        <dbReference type="ARBA" id="ARBA00022438"/>
    </source>
</evidence>
<dbReference type="PIRSF" id="PIRSF001123">
    <property type="entry name" value="PepA_GA"/>
    <property type="match status" value="1"/>
</dbReference>
<feature type="binding site" evidence="8">
    <location>
        <position position="180"/>
    </location>
    <ligand>
        <name>Zn(2+)</name>
        <dbReference type="ChEBI" id="CHEBI:29105"/>
        <label>2</label>
    </ligand>
</feature>
<organism evidence="9 10">
    <name type="scientific">Candidatus Syntropharchaeum butanivorans</name>
    <dbReference type="NCBI Taxonomy" id="1839936"/>
    <lineage>
        <taxon>Archaea</taxon>
        <taxon>Methanobacteriati</taxon>
        <taxon>Methanobacteriota</taxon>
        <taxon>Stenosarchaea group</taxon>
        <taxon>Methanomicrobia</taxon>
        <taxon>Methanosarcinales</taxon>
        <taxon>ANME-2 cluster</taxon>
        <taxon>Candidatus Syntropharchaeum</taxon>
    </lineage>
</organism>
<keyword evidence="4 8" id="KW-0479">Metal-binding</keyword>
<dbReference type="GO" id="GO:0046872">
    <property type="term" value="F:metal ion binding"/>
    <property type="evidence" value="ECO:0007669"/>
    <property type="project" value="UniProtKB-UniRule"/>
</dbReference>
<dbReference type="InterPro" id="IPR051464">
    <property type="entry name" value="Peptidase_M42_aminopept"/>
</dbReference>
<name>A0A1F2P5X3_9EURY</name>
<comment type="cofactor">
    <cofactor evidence="8">
        <name>a divalent metal cation</name>
        <dbReference type="ChEBI" id="CHEBI:60240"/>
    </cofactor>
    <text evidence="8">Binds 2 divalent metal cations per subunit.</text>
</comment>
<feature type="binding site" evidence="8">
    <location>
        <position position="66"/>
    </location>
    <ligand>
        <name>Zn(2+)</name>
        <dbReference type="ChEBI" id="CHEBI:29105"/>
        <label>1</label>
    </ligand>
</feature>
<feature type="binding site" evidence="8">
    <location>
        <position position="232"/>
    </location>
    <ligand>
        <name>Zn(2+)</name>
        <dbReference type="ChEBI" id="CHEBI:29105"/>
        <label>1</label>
    </ligand>
</feature>
<proteinExistence type="inferred from homology"/>
<dbReference type="PANTHER" id="PTHR32481:SF0">
    <property type="entry name" value="AMINOPEPTIDASE YPDE-RELATED"/>
    <property type="match status" value="1"/>
</dbReference>
<dbReference type="STRING" id="1839936.SBU_000983"/>
<accession>A0A1F2P5X3</accession>
<evidence type="ECO:0000256" key="1">
    <source>
        <dbReference type="ARBA" id="ARBA00006272"/>
    </source>
</evidence>
<dbReference type="InterPro" id="IPR008007">
    <property type="entry name" value="Peptidase_M42"/>
</dbReference>
<evidence type="ECO:0000256" key="4">
    <source>
        <dbReference type="ARBA" id="ARBA00022723"/>
    </source>
</evidence>
<dbReference type="GO" id="GO:0004177">
    <property type="term" value="F:aminopeptidase activity"/>
    <property type="evidence" value="ECO:0007669"/>
    <property type="project" value="UniProtKB-UniRule"/>
</dbReference>
<dbReference type="PATRIC" id="fig|1839936.3.peg.992"/>
<gene>
    <name evidence="9" type="ORF">SBU_000983</name>
</gene>
<comment type="caution">
    <text evidence="9">The sequence shown here is derived from an EMBL/GenBank/DDBJ whole genome shotgun (WGS) entry which is preliminary data.</text>
</comment>
<dbReference type="GO" id="GO:0006508">
    <property type="term" value="P:proteolysis"/>
    <property type="evidence" value="ECO:0007669"/>
    <property type="project" value="UniProtKB-KW"/>
</dbReference>
<dbReference type="EMBL" id="LYOR01000004">
    <property type="protein sequence ID" value="OFV66046.1"/>
    <property type="molecule type" value="Genomic_DNA"/>
</dbReference>
<evidence type="ECO:0000256" key="8">
    <source>
        <dbReference type="PIRSR" id="PIRSR001123-2"/>
    </source>
</evidence>
<sequence length="352" mass="38058">MGDIEAIRDLLERLSNAHGISGFEEGIREIVISEVEPLVDEILVDKVGNLIASRTGDGPRVMLAAHMDEIGLMTKYIDEKGYIRFIKVGGWFDQILLGQRVVIQTGEGKYVYGVIGSKPPHLMDEEERKKPLKVKDMFIDIGCGSREEVESLGVTEGQAVILDRELRGLAGDRVTSKAFDNRAGLVMAIEAMRRIKENAAVTFVGTVQEEVGLKGARTSAFRVRPDVAIATEVCISGDHPGAEKEYSTVKMGEGPAITIVDAGGRGIITPEAVLRWLKETAQKHGIPYQVDVSDGGTTDATAIFLTREGVPSGVVSIPARYIHSPVEVISLGDLDKGAELIARAVETAGVYF</sequence>
<dbReference type="SUPFAM" id="SSF53187">
    <property type="entry name" value="Zn-dependent exopeptidases"/>
    <property type="match status" value="1"/>
</dbReference>
<feature type="binding site" evidence="8">
    <location>
        <position position="180"/>
    </location>
    <ligand>
        <name>Zn(2+)</name>
        <dbReference type="ChEBI" id="CHEBI:29105"/>
        <label>1</label>
    </ligand>
</feature>
<feature type="binding site" evidence="8">
    <location>
        <position position="323"/>
    </location>
    <ligand>
        <name>Zn(2+)</name>
        <dbReference type="ChEBI" id="CHEBI:29105"/>
        <label>2</label>
    </ligand>
</feature>
<evidence type="ECO:0000313" key="9">
    <source>
        <dbReference type="EMBL" id="OFV66046.1"/>
    </source>
</evidence>
<evidence type="ECO:0000256" key="6">
    <source>
        <dbReference type="PIRNR" id="PIRNR001123"/>
    </source>
</evidence>
<reference evidence="9" key="1">
    <citation type="submission" date="2016-05" db="EMBL/GenBank/DDBJ databases">
        <title>Microbial consortia oxidize butane by reversing methanogenesis.</title>
        <authorList>
            <person name="Laso-Perez R."/>
            <person name="Richter M."/>
            <person name="Wegener G."/>
            <person name="Musat F."/>
        </authorList>
    </citation>
    <scope>NUCLEOTIDE SEQUENCE [LARGE SCALE GENOMIC DNA]</scope>
    <source>
        <strain evidence="9">BOX1</strain>
    </source>
</reference>
<dbReference type="AlphaFoldDB" id="A0A1F2P5X3"/>
<evidence type="ECO:0000256" key="3">
    <source>
        <dbReference type="ARBA" id="ARBA00022670"/>
    </source>
</evidence>
<evidence type="ECO:0000256" key="7">
    <source>
        <dbReference type="PIRSR" id="PIRSR001123-1"/>
    </source>
</evidence>
<keyword evidence="5" id="KW-0378">Hydrolase</keyword>
<keyword evidence="2" id="KW-0031">Aminopeptidase</keyword>
<keyword evidence="10" id="KW-1185">Reference proteome</keyword>
<evidence type="ECO:0000313" key="10">
    <source>
        <dbReference type="Proteomes" id="UP000185779"/>
    </source>
</evidence>
<protein>
    <submittedName>
        <fullName evidence="9">Peptidase M28</fullName>
    </submittedName>
</protein>
<dbReference type="CDD" id="cd05656">
    <property type="entry name" value="M42_Frv"/>
    <property type="match status" value="1"/>
</dbReference>
<dbReference type="Gene3D" id="3.40.630.10">
    <property type="entry name" value="Zn peptidases"/>
    <property type="match status" value="1"/>
</dbReference>
<keyword evidence="3" id="KW-0645">Protease</keyword>
<dbReference type="Pfam" id="PF05343">
    <property type="entry name" value="Peptidase_M42"/>
    <property type="match status" value="1"/>
</dbReference>
<dbReference type="PANTHER" id="PTHR32481">
    <property type="entry name" value="AMINOPEPTIDASE"/>
    <property type="match status" value="1"/>
</dbReference>